<dbReference type="EMBL" id="JAPFFF010000005">
    <property type="protein sequence ID" value="KAK8889359.1"/>
    <property type="molecule type" value="Genomic_DNA"/>
</dbReference>
<evidence type="ECO:0000313" key="1">
    <source>
        <dbReference type="EMBL" id="KAK8835352.1"/>
    </source>
</evidence>
<keyword evidence="4" id="KW-1185">Reference proteome</keyword>
<dbReference type="EMBL" id="JAPFFF010000182">
    <property type="protein sequence ID" value="KAK8835352.1"/>
    <property type="molecule type" value="Genomic_DNA"/>
</dbReference>
<organism evidence="1 4">
    <name type="scientific">Tritrichomonas musculus</name>
    <dbReference type="NCBI Taxonomy" id="1915356"/>
    <lineage>
        <taxon>Eukaryota</taxon>
        <taxon>Metamonada</taxon>
        <taxon>Parabasalia</taxon>
        <taxon>Tritrichomonadida</taxon>
        <taxon>Tritrichomonadidae</taxon>
        <taxon>Tritrichomonas</taxon>
    </lineage>
</organism>
<protein>
    <submittedName>
        <fullName evidence="1">Uncharacterized protein</fullName>
    </submittedName>
</protein>
<proteinExistence type="predicted"/>
<dbReference type="EMBL" id="JAPFFF010000005">
    <property type="protein sequence ID" value="KAK8889356.1"/>
    <property type="molecule type" value="Genomic_DNA"/>
</dbReference>
<reference evidence="1 4" key="1">
    <citation type="submission" date="2024-04" db="EMBL/GenBank/DDBJ databases">
        <title>Tritrichomonas musculus Genome.</title>
        <authorList>
            <person name="Alves-Ferreira E."/>
            <person name="Grigg M."/>
            <person name="Lorenzi H."/>
            <person name="Galac M."/>
        </authorList>
    </citation>
    <scope>NUCLEOTIDE SEQUENCE [LARGE SCALE GENOMIC DNA]</scope>
    <source>
        <strain evidence="1 4">EAF2021</strain>
    </source>
</reference>
<accession>A0ABR2GPP8</accession>
<gene>
    <name evidence="1" type="ORF">M9Y10_013485</name>
    <name evidence="2" type="ORF">M9Y10_034102</name>
    <name evidence="3" type="ORF">M9Y10_034105</name>
</gene>
<comment type="caution">
    <text evidence="1">The sequence shown here is derived from an EMBL/GenBank/DDBJ whole genome shotgun (WGS) entry which is preliminary data.</text>
</comment>
<evidence type="ECO:0000313" key="3">
    <source>
        <dbReference type="EMBL" id="KAK8889359.1"/>
    </source>
</evidence>
<sequence length="153" mass="17711">MSAMNHKNSNFSLDSRLGINKTARLIYVPNDIEDEIVQDFIDSINLKEKKKIDENEKEQEIINDYFYCCEETAVLSCLQKPLYQKTGSVKMLNYCVTCAYDAFKNSVERLFDQEEDKPIMDILCENTEKIDFIDLLSNFTDEACPEIPLGQLL</sequence>
<evidence type="ECO:0000313" key="4">
    <source>
        <dbReference type="Proteomes" id="UP001470230"/>
    </source>
</evidence>
<evidence type="ECO:0000313" key="2">
    <source>
        <dbReference type="EMBL" id="KAK8889356.1"/>
    </source>
</evidence>
<name>A0ABR2GPP8_9EUKA</name>
<dbReference type="Proteomes" id="UP001470230">
    <property type="component" value="Unassembled WGS sequence"/>
</dbReference>